<dbReference type="InterPro" id="IPR036867">
    <property type="entry name" value="R3H_dom_sf"/>
</dbReference>
<comment type="subunit">
    <text evidence="6">Forms a complex with KhpA.</text>
</comment>
<dbReference type="EMBL" id="CP022315">
    <property type="protein sequence ID" value="ASK61767.1"/>
    <property type="molecule type" value="Genomic_DNA"/>
</dbReference>
<dbReference type="PANTHER" id="PTHR35800">
    <property type="entry name" value="PROTEIN JAG"/>
    <property type="match status" value="1"/>
</dbReference>
<dbReference type="CDD" id="cd02414">
    <property type="entry name" value="KH-II_Jag"/>
    <property type="match status" value="1"/>
</dbReference>
<keyword evidence="1 6" id="KW-0963">Cytoplasm</keyword>
<dbReference type="GO" id="GO:0009252">
    <property type="term" value="P:peptidoglycan biosynthetic process"/>
    <property type="evidence" value="ECO:0007669"/>
    <property type="project" value="UniProtKB-UniRule"/>
</dbReference>
<dbReference type="InterPro" id="IPR038008">
    <property type="entry name" value="Jag_KH"/>
</dbReference>
<dbReference type="GO" id="GO:0003723">
    <property type="term" value="F:RNA binding"/>
    <property type="evidence" value="ECO:0007669"/>
    <property type="project" value="UniProtKB-UniRule"/>
</dbReference>
<evidence type="ECO:0000256" key="4">
    <source>
        <dbReference type="ARBA" id="ARBA00023186"/>
    </source>
</evidence>
<evidence type="ECO:0000259" key="7">
    <source>
        <dbReference type="PROSITE" id="PS51061"/>
    </source>
</evidence>
<dbReference type="CDD" id="cd02644">
    <property type="entry name" value="R3H_jag"/>
    <property type="match status" value="1"/>
</dbReference>
<keyword evidence="3 6" id="KW-0133">Cell shape</keyword>
<dbReference type="NCBIfam" id="NF041568">
    <property type="entry name" value="Jag_EloR"/>
    <property type="match status" value="1"/>
</dbReference>
<evidence type="ECO:0000313" key="8">
    <source>
        <dbReference type="EMBL" id="ASK61767.1"/>
    </source>
</evidence>
<dbReference type="SUPFAM" id="SSF82708">
    <property type="entry name" value="R3H domain"/>
    <property type="match status" value="1"/>
</dbReference>
<feature type="domain" description="R3H" evidence="7">
    <location>
        <begin position="140"/>
        <end position="204"/>
    </location>
</feature>
<comment type="subcellular location">
    <subcellularLocation>
        <location evidence="6">Cytoplasm</location>
    </subcellularLocation>
</comment>
<dbReference type="PROSITE" id="PS51061">
    <property type="entry name" value="R3H"/>
    <property type="match status" value="1"/>
</dbReference>
<comment type="domain">
    <text evidence="6">Has an N-terminal Jag-N domain and 2 RNA-binding domains (KH and R3H).</text>
</comment>
<dbReference type="InterPro" id="IPR034079">
    <property type="entry name" value="R3H_KhpB"/>
</dbReference>
<dbReference type="RefSeq" id="WP_089061027.1">
    <property type="nucleotide sequence ID" value="NZ_CP022315.1"/>
</dbReference>
<name>A0A220U0X6_9BACI</name>
<evidence type="ECO:0000256" key="5">
    <source>
        <dbReference type="ARBA" id="ARBA00023316"/>
    </source>
</evidence>
<dbReference type="InterPro" id="IPR015946">
    <property type="entry name" value="KH_dom-like_a/b"/>
</dbReference>
<evidence type="ECO:0000256" key="6">
    <source>
        <dbReference type="HAMAP-Rule" id="MF_00867"/>
    </source>
</evidence>
<evidence type="ECO:0000256" key="2">
    <source>
        <dbReference type="ARBA" id="ARBA00022884"/>
    </source>
</evidence>
<keyword evidence="5 6" id="KW-0961">Cell wall biogenesis/degradation</keyword>
<dbReference type="Proteomes" id="UP000198312">
    <property type="component" value="Chromosome"/>
</dbReference>
<dbReference type="InterPro" id="IPR039247">
    <property type="entry name" value="KhpB"/>
</dbReference>
<dbReference type="SMART" id="SM01245">
    <property type="entry name" value="Jag_N"/>
    <property type="match status" value="1"/>
</dbReference>
<evidence type="ECO:0000256" key="1">
    <source>
        <dbReference type="ARBA" id="ARBA00022490"/>
    </source>
</evidence>
<dbReference type="GO" id="GO:0005737">
    <property type="term" value="C:cytoplasm"/>
    <property type="evidence" value="ECO:0007669"/>
    <property type="project" value="UniProtKB-SubCell"/>
</dbReference>
<dbReference type="KEGG" id="vil:CFK37_06160"/>
<evidence type="ECO:0000256" key="3">
    <source>
        <dbReference type="ARBA" id="ARBA00022960"/>
    </source>
</evidence>
<evidence type="ECO:0000313" key="9">
    <source>
        <dbReference type="Proteomes" id="UP000198312"/>
    </source>
</evidence>
<feature type="region of interest" description="Jag_N domain" evidence="6">
    <location>
        <begin position="5"/>
        <end position="55"/>
    </location>
</feature>
<sequence length="204" mass="22759">MREITATGQTVEEAIQSALEQLNTTRDQVEIAIIDEGKKGFFGVFGSKRSIVKVIMAKNQIQQAEQYVLELTKNMGVEVEIAATVEGNHVSIEMNGEKIALLIGKRGQTLNALQYLVHLVLNKDGKQFYTVTVDAEGYRGRRKETLESLAVKMADKAKRLNKKVALEPMPAYERKIIHSALQGVKEISTYSDGVEPHRHIVIKP</sequence>
<dbReference type="Pfam" id="PF01424">
    <property type="entry name" value="R3H"/>
    <property type="match status" value="1"/>
</dbReference>
<gene>
    <name evidence="6" type="primary">khpB</name>
    <name evidence="6" type="synonym">eloR</name>
    <name evidence="8" type="ORF">CFK37_06160</name>
</gene>
<dbReference type="AlphaFoldDB" id="A0A220U0X6"/>
<dbReference type="Gene3D" id="3.30.1370.50">
    <property type="entry name" value="R3H-like domain"/>
    <property type="match status" value="1"/>
</dbReference>
<dbReference type="GO" id="GO:0071555">
    <property type="term" value="P:cell wall organization"/>
    <property type="evidence" value="ECO:0007669"/>
    <property type="project" value="UniProtKB-KW"/>
</dbReference>
<keyword evidence="9" id="KW-1185">Reference proteome</keyword>
<reference evidence="8 9" key="1">
    <citation type="submission" date="2017-07" db="EMBL/GenBank/DDBJ databases">
        <title>Virgibacillus sp. LM2416.</title>
        <authorList>
            <person name="Tak E.J."/>
            <person name="Bae J.-W."/>
        </authorList>
    </citation>
    <scope>NUCLEOTIDE SEQUENCE [LARGE SCALE GENOMIC DNA]</scope>
    <source>
        <strain evidence="8 9">LM2416</strain>
    </source>
</reference>
<dbReference type="OrthoDB" id="9794483at2"/>
<protein>
    <recommendedName>
        <fullName evidence="6">RNA-binding protein KhpB</fullName>
    </recommendedName>
    <alternativeName>
        <fullName evidence="6">RNA-binding protein EloR</fullName>
    </alternativeName>
</protein>
<dbReference type="GO" id="GO:0008360">
    <property type="term" value="P:regulation of cell shape"/>
    <property type="evidence" value="ECO:0007669"/>
    <property type="project" value="UniProtKB-KW"/>
</dbReference>
<dbReference type="InterPro" id="IPR038247">
    <property type="entry name" value="Jag_N_dom_sf"/>
</dbReference>
<dbReference type="SMART" id="SM00393">
    <property type="entry name" value="R3H"/>
    <property type="match status" value="1"/>
</dbReference>
<dbReference type="HAMAP" id="MF_00867">
    <property type="entry name" value="KhpB"/>
    <property type="match status" value="1"/>
</dbReference>
<dbReference type="Pfam" id="PF13083">
    <property type="entry name" value="KH_KhpA-B"/>
    <property type="match status" value="1"/>
</dbReference>
<dbReference type="Gene3D" id="3.30.30.80">
    <property type="entry name" value="probable RNA-binding protein from clostridium symbiosum atcc 14940"/>
    <property type="match status" value="1"/>
</dbReference>
<keyword evidence="4 6" id="KW-0143">Chaperone</keyword>
<dbReference type="PANTHER" id="PTHR35800:SF1">
    <property type="entry name" value="RNA-BINDING PROTEIN KHPB"/>
    <property type="match status" value="1"/>
</dbReference>
<dbReference type="InterPro" id="IPR001374">
    <property type="entry name" value="R3H_dom"/>
</dbReference>
<comment type="similarity">
    <text evidence="6">Belongs to the KhpB RNA-binding protein family.</text>
</comment>
<comment type="function">
    <text evidence="6">A probable RNA chaperone. Forms a complex with KhpA which binds to cellular RNA and controls its expression. Plays a role in peptidoglycan (PG) homeostasis and cell length regulation.</text>
</comment>
<proteinExistence type="inferred from homology"/>
<keyword evidence="2 6" id="KW-0694">RNA-binding</keyword>
<dbReference type="InterPro" id="IPR032782">
    <property type="entry name" value="KhpB_N"/>
</dbReference>
<dbReference type="Pfam" id="PF14804">
    <property type="entry name" value="Jag_N"/>
    <property type="match status" value="1"/>
</dbReference>
<organism evidence="8 9">
    <name type="scientific">Virgibacillus phasianinus</name>
    <dbReference type="NCBI Taxonomy" id="2017483"/>
    <lineage>
        <taxon>Bacteria</taxon>
        <taxon>Bacillati</taxon>
        <taxon>Bacillota</taxon>
        <taxon>Bacilli</taxon>
        <taxon>Bacillales</taxon>
        <taxon>Bacillaceae</taxon>
        <taxon>Virgibacillus</taxon>
    </lineage>
</organism>
<dbReference type="Gene3D" id="3.30.300.20">
    <property type="match status" value="1"/>
</dbReference>
<accession>A0A220U0X6</accession>